<name>A0A7D6W8T8_9NEOP</name>
<feature type="transmembrane region" description="Helical" evidence="1">
    <location>
        <begin position="137"/>
        <end position="159"/>
    </location>
</feature>
<evidence type="ECO:0000313" key="2">
    <source>
        <dbReference type="EMBL" id="QLY89899.1"/>
    </source>
</evidence>
<organism evidence="2">
    <name type="scientific">Ironoquia dubia</name>
    <dbReference type="NCBI Taxonomy" id="1875543"/>
    <lineage>
        <taxon>Eukaryota</taxon>
        <taxon>Metazoa</taxon>
        <taxon>Ecdysozoa</taxon>
        <taxon>Arthropoda</taxon>
        <taxon>Hexapoda</taxon>
        <taxon>Insecta</taxon>
        <taxon>Pterygota</taxon>
        <taxon>Neoptera</taxon>
        <taxon>Endopterygota</taxon>
        <taxon>Trichoptera</taxon>
        <taxon>Integripalpia</taxon>
        <taxon>Plenitentoria</taxon>
        <taxon>Limnephiloidea</taxon>
        <taxon>Limnephilidae</taxon>
        <taxon>Dicosmoecinae</taxon>
        <taxon>Ironoquia</taxon>
    </lineage>
</organism>
<feature type="transmembrane region" description="Helical" evidence="1">
    <location>
        <begin position="85"/>
        <end position="105"/>
    </location>
</feature>
<accession>A0A7D6W8T8</accession>
<dbReference type="AlphaFoldDB" id="A0A7D6W8T8"/>
<proteinExistence type="predicted"/>
<feature type="transmembrane region" description="Helical" evidence="1">
    <location>
        <begin position="7"/>
        <end position="40"/>
    </location>
</feature>
<dbReference type="EMBL" id="MT483673">
    <property type="protein sequence ID" value="QLY89899.1"/>
    <property type="molecule type" value="Genomic_DNA"/>
</dbReference>
<geneLocation type="mitochondrion" evidence="2"/>
<keyword evidence="1" id="KW-1133">Transmembrane helix</keyword>
<gene>
    <name evidence="2" type="primary">ND6</name>
</gene>
<protein>
    <submittedName>
        <fullName evidence="2">NADH dehydrogenase subunit 6</fullName>
    </submittedName>
</protein>
<keyword evidence="2" id="KW-0496">Mitochondrion</keyword>
<keyword evidence="1" id="KW-0812">Transmembrane</keyword>
<reference evidence="2" key="1">
    <citation type="submission" date="2020-05" db="EMBL/GenBank/DDBJ databases">
        <title>DNAmark Project.</title>
        <authorList>
            <person name="Leerhoei F."/>
        </authorList>
    </citation>
    <scope>NUCLEOTIDE SEQUENCE</scope>
    <source>
        <strain evidence="2">DM555</strain>
    </source>
</reference>
<feature type="transmembrane region" description="Helical" evidence="1">
    <location>
        <begin position="52"/>
        <end position="73"/>
    </location>
</feature>
<keyword evidence="1" id="KW-0472">Membrane</keyword>
<evidence type="ECO:0000256" key="1">
    <source>
        <dbReference type="SAM" id="Phobius"/>
    </source>
</evidence>
<sequence length="168" mass="19744">MKFNILFMMFLFTSLWLINLTHPMIITIFIITQTCLLILITGIMGYTFWMSYIMFLTFIGGLLVLFIYISSLTPNKIFILNYNKIIMIFLLIISVMFLMKIYPILLNLEMTPLSNPMKFINNENTIYLTNFYNKNEMFTTLILMNYLLLALIISTKITLLNNGPIRTN</sequence>